<evidence type="ECO:0000256" key="2">
    <source>
        <dbReference type="ARBA" id="ARBA00022617"/>
    </source>
</evidence>
<dbReference type="Pfam" id="PF00034">
    <property type="entry name" value="Cytochrom_C"/>
    <property type="match status" value="1"/>
</dbReference>
<dbReference type="RefSeq" id="WP_147184312.1">
    <property type="nucleotide sequence ID" value="NZ_CP042382.1"/>
</dbReference>
<feature type="domain" description="Cytochrome c" evidence="8">
    <location>
        <begin position="24"/>
        <end position="105"/>
    </location>
</feature>
<keyword evidence="3 6" id="KW-0479">Metal-binding</keyword>
<protein>
    <submittedName>
        <fullName evidence="9">Cytochrome c</fullName>
    </submittedName>
</protein>
<evidence type="ECO:0000256" key="3">
    <source>
        <dbReference type="ARBA" id="ARBA00022723"/>
    </source>
</evidence>
<dbReference type="GO" id="GO:0009055">
    <property type="term" value="F:electron transfer activity"/>
    <property type="evidence" value="ECO:0007669"/>
    <property type="project" value="InterPro"/>
</dbReference>
<gene>
    <name evidence="9" type="ORF">FGL86_09355</name>
</gene>
<keyword evidence="2 6" id="KW-0349">Heme</keyword>
<feature type="signal peptide" evidence="7">
    <location>
        <begin position="1"/>
        <end position="22"/>
    </location>
</feature>
<evidence type="ECO:0000313" key="10">
    <source>
        <dbReference type="Proteomes" id="UP000321272"/>
    </source>
</evidence>
<evidence type="ECO:0000256" key="1">
    <source>
        <dbReference type="ARBA" id="ARBA00022448"/>
    </source>
</evidence>
<keyword evidence="4" id="KW-0249">Electron transport</keyword>
<dbReference type="GO" id="GO:0046872">
    <property type="term" value="F:metal ion binding"/>
    <property type="evidence" value="ECO:0007669"/>
    <property type="project" value="UniProtKB-KW"/>
</dbReference>
<keyword evidence="5 6" id="KW-0408">Iron</keyword>
<proteinExistence type="predicted"/>
<dbReference type="EMBL" id="CP042382">
    <property type="protein sequence ID" value="QEA39260.1"/>
    <property type="molecule type" value="Genomic_DNA"/>
</dbReference>
<evidence type="ECO:0000256" key="5">
    <source>
        <dbReference type="ARBA" id="ARBA00023004"/>
    </source>
</evidence>
<evidence type="ECO:0000256" key="6">
    <source>
        <dbReference type="PROSITE-ProRule" id="PRU00433"/>
    </source>
</evidence>
<dbReference type="OrthoDB" id="9796421at2"/>
<dbReference type="InterPro" id="IPR036909">
    <property type="entry name" value="Cyt_c-like_dom_sf"/>
</dbReference>
<dbReference type="InterPro" id="IPR009056">
    <property type="entry name" value="Cyt_c-like_dom"/>
</dbReference>
<accession>A0A5B8SWV4</accession>
<evidence type="ECO:0000256" key="7">
    <source>
        <dbReference type="SAM" id="SignalP"/>
    </source>
</evidence>
<evidence type="ECO:0000259" key="8">
    <source>
        <dbReference type="PROSITE" id="PS51007"/>
    </source>
</evidence>
<dbReference type="KEGG" id="paur:FGL86_09355"/>
<dbReference type="GO" id="GO:0020037">
    <property type="term" value="F:heme binding"/>
    <property type="evidence" value="ECO:0007669"/>
    <property type="project" value="InterPro"/>
</dbReference>
<keyword evidence="1" id="KW-0813">Transport</keyword>
<dbReference type="PROSITE" id="PS51007">
    <property type="entry name" value="CYTC"/>
    <property type="match status" value="1"/>
</dbReference>
<dbReference type="InterPro" id="IPR050597">
    <property type="entry name" value="Cytochrome_c_Oxidase_Subunit"/>
</dbReference>
<reference evidence="9 10" key="1">
    <citation type="submission" date="2019-06" db="EMBL/GenBank/DDBJ databases">
        <title>Genome analyses of bacteria isolated from kimchi.</title>
        <authorList>
            <person name="Lee S."/>
            <person name="Ahn S."/>
            <person name="Roh S."/>
        </authorList>
    </citation>
    <scope>NUCLEOTIDE SEQUENCE [LARGE SCALE GENOMIC DNA]</scope>
    <source>
        <strain evidence="9 10">CBA4606</strain>
    </source>
</reference>
<dbReference type="Proteomes" id="UP000321272">
    <property type="component" value="Chromosome"/>
</dbReference>
<dbReference type="SUPFAM" id="SSF46626">
    <property type="entry name" value="Cytochrome c"/>
    <property type="match status" value="1"/>
</dbReference>
<dbReference type="AlphaFoldDB" id="A0A5B8SWV4"/>
<organism evidence="9 10">
    <name type="scientific">Pistricoccus aurantiacus</name>
    <dbReference type="NCBI Taxonomy" id="1883414"/>
    <lineage>
        <taxon>Bacteria</taxon>
        <taxon>Pseudomonadati</taxon>
        <taxon>Pseudomonadota</taxon>
        <taxon>Gammaproteobacteria</taxon>
        <taxon>Oceanospirillales</taxon>
        <taxon>Halomonadaceae</taxon>
        <taxon>Pistricoccus</taxon>
    </lineage>
</organism>
<evidence type="ECO:0000256" key="4">
    <source>
        <dbReference type="ARBA" id="ARBA00022982"/>
    </source>
</evidence>
<feature type="chain" id="PRO_5023011125" evidence="7">
    <location>
        <begin position="23"/>
        <end position="106"/>
    </location>
</feature>
<dbReference type="PANTHER" id="PTHR33751:SF9">
    <property type="entry name" value="CYTOCHROME C4"/>
    <property type="match status" value="1"/>
</dbReference>
<dbReference type="PANTHER" id="PTHR33751">
    <property type="entry name" value="CBB3-TYPE CYTOCHROME C OXIDASE SUBUNIT FIXP"/>
    <property type="match status" value="1"/>
</dbReference>
<evidence type="ECO:0000313" key="9">
    <source>
        <dbReference type="EMBL" id="QEA39260.1"/>
    </source>
</evidence>
<sequence length="106" mass="10785">MKKIVTAIALLGCASFAVTAQAAGDAEAGAKKIAVCVACHGKDGKATAPIYPNLAGQSAQYLESSLKAYKAGERGGGMAAMMTPQAQNLSDEDIADLAAYYSSQEP</sequence>
<keyword evidence="7" id="KW-0732">Signal</keyword>
<name>A0A5B8SWV4_9GAMM</name>
<dbReference type="Gene3D" id="1.10.760.10">
    <property type="entry name" value="Cytochrome c-like domain"/>
    <property type="match status" value="1"/>
</dbReference>
<keyword evidence="10" id="KW-1185">Reference proteome</keyword>